<evidence type="ECO:0000313" key="2">
    <source>
        <dbReference type="EMBL" id="MEL0618774.1"/>
    </source>
</evidence>
<evidence type="ECO:0000256" key="1">
    <source>
        <dbReference type="SAM" id="MobiDB-lite"/>
    </source>
</evidence>
<proteinExistence type="predicted"/>
<accession>A0ABU9GL01</accession>
<gene>
    <name evidence="2" type="ORF">V6243_18340</name>
</gene>
<sequence length="69" mass="7555">VHAGRVMMDRNAPPGLLDSGVTALKDDERLLADWHGRDRLGDVLTPRFAPTSPPAQREAAGQLLKRQPD</sequence>
<feature type="region of interest" description="Disordered" evidence="1">
    <location>
        <begin position="44"/>
        <end position="69"/>
    </location>
</feature>
<evidence type="ECO:0000313" key="3">
    <source>
        <dbReference type="Proteomes" id="UP001378242"/>
    </source>
</evidence>
<protein>
    <submittedName>
        <fullName evidence="2">Guanine deaminase</fullName>
    </submittedName>
</protein>
<dbReference type="Proteomes" id="UP001378242">
    <property type="component" value="Unassembled WGS sequence"/>
</dbReference>
<dbReference type="InterPro" id="IPR032466">
    <property type="entry name" value="Metal_Hydrolase"/>
</dbReference>
<reference evidence="2 3" key="1">
    <citation type="submission" date="2024-02" db="EMBL/GenBank/DDBJ databases">
        <title>Bacteria isolated from the canopy kelp, Nereocystis luetkeana.</title>
        <authorList>
            <person name="Pfister C.A."/>
            <person name="Younker I.T."/>
            <person name="Light S.H."/>
        </authorList>
    </citation>
    <scope>NUCLEOTIDE SEQUENCE [LARGE SCALE GENOMIC DNA]</scope>
    <source>
        <strain evidence="2 3">TI.5.07</strain>
    </source>
</reference>
<keyword evidence="3" id="KW-1185">Reference proteome</keyword>
<dbReference type="EMBL" id="JBAKAP010000206">
    <property type="protein sequence ID" value="MEL0618774.1"/>
    <property type="molecule type" value="Genomic_DNA"/>
</dbReference>
<dbReference type="SUPFAM" id="SSF51556">
    <property type="entry name" value="Metallo-dependent hydrolases"/>
    <property type="match status" value="1"/>
</dbReference>
<dbReference type="Gene3D" id="3.20.20.140">
    <property type="entry name" value="Metal-dependent hydrolases"/>
    <property type="match status" value="1"/>
</dbReference>
<feature type="non-terminal residue" evidence="2">
    <location>
        <position position="1"/>
    </location>
</feature>
<comment type="caution">
    <text evidence="2">The sequence shown here is derived from an EMBL/GenBank/DDBJ whole genome shotgun (WGS) entry which is preliminary data.</text>
</comment>
<organism evidence="2 3">
    <name type="scientific">Cobetia marina</name>
    <name type="common">Deleya marina</name>
    <dbReference type="NCBI Taxonomy" id="28258"/>
    <lineage>
        <taxon>Bacteria</taxon>
        <taxon>Pseudomonadati</taxon>
        <taxon>Pseudomonadota</taxon>
        <taxon>Gammaproteobacteria</taxon>
        <taxon>Oceanospirillales</taxon>
        <taxon>Halomonadaceae</taxon>
        <taxon>Cobetia</taxon>
    </lineage>
</organism>
<name>A0ABU9GL01_COBMA</name>
<feature type="non-terminal residue" evidence="2">
    <location>
        <position position="69"/>
    </location>
</feature>